<protein>
    <submittedName>
        <fullName evidence="1">2-phospho-L-lactate guanylyltransferase</fullName>
        <ecNumber evidence="1">2.7.7.68</ecNumber>
    </submittedName>
</protein>
<evidence type="ECO:0000313" key="2">
    <source>
        <dbReference type="Proteomes" id="UP000526786"/>
    </source>
</evidence>
<gene>
    <name evidence="1" type="primary">cofC</name>
    <name evidence="1" type="ORF">H2B05_03325</name>
</gene>
<accession>A0AC60W2V5</accession>
<dbReference type="EMBL" id="JACENC010000132">
    <property type="protein sequence ID" value="MBA4453956.1"/>
    <property type="molecule type" value="Genomic_DNA"/>
</dbReference>
<dbReference type="Proteomes" id="UP000526786">
    <property type="component" value="Unassembled WGS sequence"/>
</dbReference>
<reference evidence="1 2" key="1">
    <citation type="journal article" date="2020" name="Appl. Environ. Microbiol.">
        <title>Genomic Characteristics of a Novel Species of Ammonia-Oxidizing Archaea from the Jiulong River Estuary.</title>
        <authorList>
            <person name="Zou D."/>
            <person name="Wan R."/>
            <person name="Han L."/>
            <person name="Xu M.N."/>
            <person name="Liu Y."/>
            <person name="Liu H."/>
            <person name="Kao S.J."/>
            <person name="Li M."/>
        </authorList>
    </citation>
    <scope>NUCLEOTIDE SEQUENCE [LARGE SCALE GENOMIC DNA]</scope>
    <source>
        <strain evidence="1">W2bin3</strain>
    </source>
</reference>
<name>A0AC60W2V5_9ARCH</name>
<evidence type="ECO:0000313" key="1">
    <source>
        <dbReference type="EMBL" id="MBA4453956.1"/>
    </source>
</evidence>
<proteinExistence type="predicted"/>
<dbReference type="EC" id="2.7.7.68" evidence="1"/>
<keyword evidence="1" id="KW-0548">Nucleotidyltransferase</keyword>
<comment type="caution">
    <text evidence="1">The sequence shown here is derived from an EMBL/GenBank/DDBJ whole genome shotgun (WGS) entry which is preliminary data.</text>
</comment>
<sequence length="212" mass="24087">MKTAAIIPVKTFSKAKTRLGLSQGQTEQICEIMLEEILHTLSISPQIDQIIVVTKDSKALEICQKFDVVSIKDTDESGVNNAVSLADDFLLKNQFDASIVFPQDIPYMKTQDIDFILKFKAESNFVIVVPSRRFDGTNALVRSPVNLMKTHYDEDSYKIHMSTAKENTRDVSLVFVKRIMWDVDNLEDLQFLLSQDEKPEIAKKIQGVLEEN</sequence>
<keyword evidence="1" id="KW-0808">Transferase</keyword>
<organism evidence="1 2">
    <name type="scientific">Candidatus Nitrosomaritimum aestuariumsis</name>
    <dbReference type="NCBI Taxonomy" id="3342354"/>
    <lineage>
        <taxon>Archaea</taxon>
        <taxon>Nitrososphaerota</taxon>
        <taxon>Nitrososphaeria</taxon>
        <taxon>Nitrosopumilales</taxon>
        <taxon>Nitrosopumilaceae</taxon>
        <taxon>Candidatus Nitrosomaritimum</taxon>
    </lineage>
</organism>